<proteinExistence type="predicted"/>
<name>A0A167Y0N4_9FLAO</name>
<evidence type="ECO:0008006" key="3">
    <source>
        <dbReference type="Google" id="ProtNLM"/>
    </source>
</evidence>
<dbReference type="AlphaFoldDB" id="A0A167Y0N4"/>
<dbReference type="Gene3D" id="3.30.565.10">
    <property type="entry name" value="Histidine kinase-like ATPase, C-terminal domain"/>
    <property type="match status" value="1"/>
</dbReference>
<reference evidence="1 2" key="1">
    <citation type="submission" date="2016-03" db="EMBL/GenBank/DDBJ databases">
        <title>Draft genome sequence of Flavobacterium fryxellicola DSM 16209.</title>
        <authorList>
            <person name="Shin S.-K."/>
            <person name="Yi H."/>
        </authorList>
    </citation>
    <scope>NUCLEOTIDE SEQUENCE [LARGE SCALE GENOMIC DNA]</scope>
    <source>
        <strain evidence="1 2">DSM 16209</strain>
    </source>
</reference>
<organism evidence="1 2">
    <name type="scientific">Flavobacterium fryxellicola</name>
    <dbReference type="NCBI Taxonomy" id="249352"/>
    <lineage>
        <taxon>Bacteria</taxon>
        <taxon>Pseudomonadati</taxon>
        <taxon>Bacteroidota</taxon>
        <taxon>Flavobacteriia</taxon>
        <taxon>Flavobacteriales</taxon>
        <taxon>Flavobacteriaceae</taxon>
        <taxon>Flavobacterium</taxon>
    </lineage>
</organism>
<sequence length="75" mass="8474">MKKQNKCRLVAIAFKKIENKLQIESSDNGVGVTFKVINLKNGLHNVENRILVIKGTITFDTKSNKGFKTKIIFPI</sequence>
<evidence type="ECO:0000313" key="1">
    <source>
        <dbReference type="EMBL" id="OAB28898.1"/>
    </source>
</evidence>
<keyword evidence="2" id="KW-1185">Reference proteome</keyword>
<evidence type="ECO:0000313" key="2">
    <source>
        <dbReference type="Proteomes" id="UP000077164"/>
    </source>
</evidence>
<dbReference type="EMBL" id="LVJE01000010">
    <property type="protein sequence ID" value="OAB28898.1"/>
    <property type="molecule type" value="Genomic_DNA"/>
</dbReference>
<protein>
    <recommendedName>
        <fullName evidence="3">Histidine kinase</fullName>
    </recommendedName>
</protein>
<accession>A0A167Y0N4</accession>
<gene>
    <name evidence="1" type="ORF">FBFR_05415</name>
</gene>
<comment type="caution">
    <text evidence="1">The sequence shown here is derived from an EMBL/GenBank/DDBJ whole genome shotgun (WGS) entry which is preliminary data.</text>
</comment>
<dbReference type="SUPFAM" id="SSF55874">
    <property type="entry name" value="ATPase domain of HSP90 chaperone/DNA topoisomerase II/histidine kinase"/>
    <property type="match status" value="1"/>
</dbReference>
<dbReference type="OrthoDB" id="9778366at2"/>
<dbReference type="STRING" id="249352.SAMN05444395_102375"/>
<dbReference type="InterPro" id="IPR036890">
    <property type="entry name" value="HATPase_C_sf"/>
</dbReference>
<dbReference type="Proteomes" id="UP000077164">
    <property type="component" value="Unassembled WGS sequence"/>
</dbReference>
<dbReference type="RefSeq" id="WP_066077912.1">
    <property type="nucleotide sequence ID" value="NZ_FRDK01000002.1"/>
</dbReference>